<dbReference type="InterPro" id="IPR036866">
    <property type="entry name" value="RibonucZ/Hydroxyglut_hydro"/>
</dbReference>
<keyword evidence="6" id="KW-0540">Nuclease</keyword>
<protein>
    <recommendedName>
        <fullName evidence="4">ribonuclease Z</fullName>
        <ecNumber evidence="4">3.1.26.11</ecNumber>
    </recommendedName>
</protein>
<sequence length="503" mass="56388">MTDVLSGNKETSTEEIIDALNRRISEYKKYLASTEKLCCKIFRHSRRTYLGKQAASSVEILTRELANIEAMSKASTPPATPCSVSIEVHSQMLFFYFAFHFTEKLCCKIFRHSRRTYLGKQAASSVEILTRELANIEAMSKASTPPATPCSVSIEVVSNGTTHLRPCVVLHTNYKDYLFNCPEGTSRFLAANRLKANNLGDIFFTRDTWDHFAGVAGLLKAPVASSSKESGRTIRLHGSHNKSNYFERQNEQVDADLPSTITLKIDIAFLIELKPPPRSLDIRKIQNLKIPGGPHMKQLKSGEDITLPDGRFIKAEDVLSAPKTEPQPACLIVECNDLRKLPSLQNNTLIRGYIGGDKTNLRYVVHFTEPPVMNSEEYQAWMASFGQESEHIIVNGTGPCLPHMEAVYRMNVILNCICPTAFPLLYPLDFNGTIQQAIISFLFQNGENSALDDDCEKDGNKLYARPFQRFFLRKPSVLEATPPNVSLVRTDLMLQLKENEVTA</sequence>
<dbReference type="Gene3D" id="3.60.15.10">
    <property type="entry name" value="Ribonuclease Z/Hydroxyacylglutathione hydrolase-like"/>
    <property type="match status" value="2"/>
</dbReference>
<dbReference type="PANTHER" id="PTHR12553:SF49">
    <property type="entry name" value="ZINC PHOSPHODIESTERASE ELAC PROTEIN 2"/>
    <property type="match status" value="1"/>
</dbReference>
<evidence type="ECO:0000256" key="8">
    <source>
        <dbReference type="ARBA" id="ARBA00022759"/>
    </source>
</evidence>
<dbReference type="EMBL" id="UYRT01083352">
    <property type="protein sequence ID" value="VDN27346.1"/>
    <property type="molecule type" value="Genomic_DNA"/>
</dbReference>
<reference evidence="14" key="1">
    <citation type="submission" date="2016-06" db="UniProtKB">
        <authorList>
            <consortium name="WormBaseParasite"/>
        </authorList>
    </citation>
    <scope>IDENTIFICATION</scope>
</reference>
<keyword evidence="8" id="KW-0255">Endonuclease</keyword>
<evidence type="ECO:0000256" key="6">
    <source>
        <dbReference type="ARBA" id="ARBA00022722"/>
    </source>
</evidence>
<dbReference type="WBParaSite" id="GPUH_0001617101-mRNA-1">
    <property type="protein sequence ID" value="GPUH_0001617101-mRNA-1"/>
    <property type="gene ID" value="GPUH_0001617101"/>
</dbReference>
<dbReference type="AlphaFoldDB" id="A0A183E5A8"/>
<reference evidence="12 13" key="2">
    <citation type="submission" date="2018-11" db="EMBL/GenBank/DDBJ databases">
        <authorList>
            <consortium name="Pathogen Informatics"/>
        </authorList>
    </citation>
    <scope>NUCLEOTIDE SEQUENCE [LARGE SCALE GENOMIC DNA]</scope>
</reference>
<evidence type="ECO:0000256" key="5">
    <source>
        <dbReference type="ARBA" id="ARBA00022694"/>
    </source>
</evidence>
<evidence type="ECO:0000256" key="10">
    <source>
        <dbReference type="ARBA" id="ARBA00022833"/>
    </source>
</evidence>
<feature type="domain" description="tRNase Z endonuclease" evidence="11">
    <location>
        <begin position="161"/>
        <end position="214"/>
    </location>
</feature>
<dbReference type="EC" id="3.1.26.11" evidence="4"/>
<dbReference type="InterPro" id="IPR027794">
    <property type="entry name" value="tRNase_Z_dom"/>
</dbReference>
<dbReference type="GO" id="GO:1990180">
    <property type="term" value="P:mitochondrial tRNA 3'-end processing"/>
    <property type="evidence" value="ECO:0007669"/>
    <property type="project" value="TreeGrafter"/>
</dbReference>
<evidence type="ECO:0000313" key="13">
    <source>
        <dbReference type="Proteomes" id="UP000271098"/>
    </source>
</evidence>
<dbReference type="InterPro" id="IPR047151">
    <property type="entry name" value="RNZ2-like"/>
</dbReference>
<evidence type="ECO:0000256" key="9">
    <source>
        <dbReference type="ARBA" id="ARBA00022801"/>
    </source>
</evidence>
<evidence type="ECO:0000256" key="1">
    <source>
        <dbReference type="ARBA" id="ARBA00000402"/>
    </source>
</evidence>
<dbReference type="Proteomes" id="UP000271098">
    <property type="component" value="Unassembled WGS sequence"/>
</dbReference>
<keyword evidence="10" id="KW-0862">Zinc</keyword>
<keyword evidence="7" id="KW-0479">Metal-binding</keyword>
<evidence type="ECO:0000256" key="3">
    <source>
        <dbReference type="ARBA" id="ARBA00007823"/>
    </source>
</evidence>
<gene>
    <name evidence="12" type="ORF">GPUH_LOCUS16149</name>
</gene>
<evidence type="ECO:0000259" key="11">
    <source>
        <dbReference type="Pfam" id="PF13691"/>
    </source>
</evidence>
<comment type="cofactor">
    <cofactor evidence="2">
        <name>Zn(2+)</name>
        <dbReference type="ChEBI" id="CHEBI:29105"/>
    </cofactor>
</comment>
<keyword evidence="5" id="KW-0819">tRNA processing</keyword>
<dbReference type="GO" id="GO:0005739">
    <property type="term" value="C:mitochondrion"/>
    <property type="evidence" value="ECO:0007669"/>
    <property type="project" value="TreeGrafter"/>
</dbReference>
<dbReference type="Pfam" id="PF13691">
    <property type="entry name" value="Lactamase_B_4"/>
    <property type="match status" value="1"/>
</dbReference>
<evidence type="ECO:0000256" key="2">
    <source>
        <dbReference type="ARBA" id="ARBA00001947"/>
    </source>
</evidence>
<dbReference type="GO" id="GO:0046872">
    <property type="term" value="F:metal ion binding"/>
    <property type="evidence" value="ECO:0007669"/>
    <property type="project" value="UniProtKB-KW"/>
</dbReference>
<keyword evidence="9" id="KW-0378">Hydrolase</keyword>
<dbReference type="GO" id="GO:0042781">
    <property type="term" value="F:3'-tRNA processing endoribonuclease activity"/>
    <property type="evidence" value="ECO:0007669"/>
    <property type="project" value="UniProtKB-EC"/>
</dbReference>
<evidence type="ECO:0000313" key="12">
    <source>
        <dbReference type="EMBL" id="VDN27346.1"/>
    </source>
</evidence>
<accession>A0A183E5A8</accession>
<comment type="similarity">
    <text evidence="3">Belongs to the RNase Z family.</text>
</comment>
<evidence type="ECO:0000313" key="14">
    <source>
        <dbReference type="WBParaSite" id="GPUH_0001617101-mRNA-1"/>
    </source>
</evidence>
<organism evidence="14">
    <name type="scientific">Gongylonema pulchrum</name>
    <dbReference type="NCBI Taxonomy" id="637853"/>
    <lineage>
        <taxon>Eukaryota</taxon>
        <taxon>Metazoa</taxon>
        <taxon>Ecdysozoa</taxon>
        <taxon>Nematoda</taxon>
        <taxon>Chromadorea</taxon>
        <taxon>Rhabditida</taxon>
        <taxon>Spirurina</taxon>
        <taxon>Spiruromorpha</taxon>
        <taxon>Spiruroidea</taxon>
        <taxon>Gongylonematidae</taxon>
        <taxon>Gongylonema</taxon>
    </lineage>
</organism>
<proteinExistence type="inferred from homology"/>
<comment type="catalytic activity">
    <reaction evidence="1">
        <text>Endonucleolytic cleavage of RNA, removing extra 3' nucleotides from tRNA precursor, generating 3' termini of tRNAs. A 3'-hydroxy group is left at the tRNA terminus and a 5'-phosphoryl group is left at the trailer molecule.</text>
        <dbReference type="EC" id="3.1.26.11"/>
    </reaction>
</comment>
<evidence type="ECO:0000256" key="4">
    <source>
        <dbReference type="ARBA" id="ARBA00012477"/>
    </source>
</evidence>
<dbReference type="PANTHER" id="PTHR12553">
    <property type="entry name" value="ZINC PHOSPHODIESTERASE ELAC PROTEIN 2"/>
    <property type="match status" value="1"/>
</dbReference>
<name>A0A183E5A8_9BILA</name>
<keyword evidence="13" id="KW-1185">Reference proteome</keyword>
<dbReference type="SUPFAM" id="SSF56281">
    <property type="entry name" value="Metallo-hydrolase/oxidoreductase"/>
    <property type="match status" value="1"/>
</dbReference>
<evidence type="ECO:0000256" key="7">
    <source>
        <dbReference type="ARBA" id="ARBA00022723"/>
    </source>
</evidence>
<dbReference type="OrthoDB" id="527344at2759"/>